<dbReference type="GO" id="GO:0005085">
    <property type="term" value="F:guanyl-nucleotide exchange factor activity"/>
    <property type="evidence" value="ECO:0007669"/>
    <property type="project" value="InterPro"/>
</dbReference>
<dbReference type="PANTHER" id="PTHR46070">
    <property type="entry name" value="PINSTRIPE, ISOFORM A"/>
    <property type="match status" value="1"/>
</dbReference>
<sequence>MSEIKSHIGYARAWVRLALEKKLLSRHLRTLLSVTNLLKLLYKRNAFLRCEEEKEQFLYHLLSLNAVDYYCFTNTYLTTKLPYRVVVIPSRKASVSTTTANVWIAISGTNCETAQVPIPKGTLNFLFHHKNLGLLTSLRIGHDNQGLSPNWMVESVLVRCEVTGHTYRFPCGRYLGKSIDDGSTERLLVGELLKVSEPESVDNSGNTNTPPVQCRSPMMSRRDTRLSVAEVQHMIGDSVNNIVKYFHRFTTTRQRENCASLTPLLCGDMGLVHSLEQAFLYGFKATRLFGRNLYLWDYFTRVKEQFDSLLHESHHSAKKVEHGSLERCSLNNNAEKKDSEFEARPKERLNDHIPRSMTVRAISCDRRSGSQVLSSMSRDRERSADRGHVPVTTNTQIIEKYCELIQRIENSNRTFGKDGKFQRFICFAVRDHILHRMLTPLAASRPTLEMYEDNSFLRNSNLRSFLYDILRSLDEYDFFLESSITSGIEVT</sequence>
<feature type="domain" description="RUN" evidence="4">
    <location>
        <begin position="1"/>
        <end position="79"/>
    </location>
</feature>
<evidence type="ECO:0008006" key="6">
    <source>
        <dbReference type="Google" id="ProtNLM"/>
    </source>
</evidence>
<dbReference type="Gene3D" id="2.60.60.20">
    <property type="entry name" value="PLAT/LH2 domain"/>
    <property type="match status" value="1"/>
</dbReference>
<comment type="caution">
    <text evidence="1">Lacks conserved residue(s) required for the propagation of feature annotation.</text>
</comment>
<dbReference type="InterPro" id="IPR037213">
    <property type="entry name" value="Run_dom_sf"/>
</dbReference>
<organism evidence="5">
    <name type="scientific">Menopon gallinae</name>
    <name type="common">poultry shaft louse</name>
    <dbReference type="NCBI Taxonomy" id="328185"/>
    <lineage>
        <taxon>Eukaryota</taxon>
        <taxon>Metazoa</taxon>
        <taxon>Ecdysozoa</taxon>
        <taxon>Arthropoda</taxon>
        <taxon>Hexapoda</taxon>
        <taxon>Insecta</taxon>
        <taxon>Pterygota</taxon>
        <taxon>Neoptera</taxon>
        <taxon>Paraneoptera</taxon>
        <taxon>Psocodea</taxon>
        <taxon>Troctomorpha</taxon>
        <taxon>Phthiraptera</taxon>
        <taxon>Amblycera</taxon>
        <taxon>Menoponidae</taxon>
        <taxon>Menopon</taxon>
    </lineage>
</organism>
<evidence type="ECO:0000259" key="3">
    <source>
        <dbReference type="PROSITE" id="PS50095"/>
    </source>
</evidence>
<dbReference type="EMBL" id="JARGDH010000019">
    <property type="protein sequence ID" value="KAL0265507.1"/>
    <property type="molecule type" value="Genomic_DNA"/>
</dbReference>
<dbReference type="Pfam" id="PF01477">
    <property type="entry name" value="PLAT"/>
    <property type="match status" value="1"/>
</dbReference>
<dbReference type="Pfam" id="PF02759">
    <property type="entry name" value="RUN"/>
    <property type="match status" value="2"/>
</dbReference>
<comment type="caution">
    <text evidence="5">The sequence shown here is derived from an EMBL/GenBank/DDBJ whole genome shotgun (WGS) entry which is preliminary data.</text>
</comment>
<dbReference type="InterPro" id="IPR004012">
    <property type="entry name" value="Run_dom"/>
</dbReference>
<proteinExistence type="predicted"/>
<feature type="compositionally biased region" description="Polar residues" evidence="2">
    <location>
        <begin position="201"/>
        <end position="211"/>
    </location>
</feature>
<evidence type="ECO:0000256" key="1">
    <source>
        <dbReference type="PROSITE-ProRule" id="PRU00152"/>
    </source>
</evidence>
<feature type="domain" description="RUN" evidence="4">
    <location>
        <begin position="262"/>
        <end position="485"/>
    </location>
</feature>
<dbReference type="SMART" id="SM00593">
    <property type="entry name" value="RUN"/>
    <property type="match status" value="2"/>
</dbReference>
<evidence type="ECO:0000313" key="5">
    <source>
        <dbReference type="EMBL" id="KAL0265507.1"/>
    </source>
</evidence>
<dbReference type="PROSITE" id="PS50095">
    <property type="entry name" value="PLAT"/>
    <property type="match status" value="1"/>
</dbReference>
<dbReference type="CDD" id="cd17678">
    <property type="entry name" value="RUN2_DENND5"/>
    <property type="match status" value="1"/>
</dbReference>
<evidence type="ECO:0000256" key="2">
    <source>
        <dbReference type="SAM" id="MobiDB-lite"/>
    </source>
</evidence>
<dbReference type="Gene3D" id="1.20.58.900">
    <property type="match status" value="2"/>
</dbReference>
<gene>
    <name evidence="5" type="ORF">PYX00_010836</name>
</gene>
<evidence type="ECO:0000259" key="4">
    <source>
        <dbReference type="PROSITE" id="PS50826"/>
    </source>
</evidence>
<dbReference type="GO" id="GO:0031267">
    <property type="term" value="F:small GTPase binding"/>
    <property type="evidence" value="ECO:0007669"/>
    <property type="project" value="InterPro"/>
</dbReference>
<dbReference type="AlphaFoldDB" id="A0AAW2H722"/>
<dbReference type="InterPro" id="IPR036392">
    <property type="entry name" value="PLAT/LH2_dom_sf"/>
</dbReference>
<dbReference type="PROSITE" id="PS50826">
    <property type="entry name" value="RUN"/>
    <property type="match status" value="2"/>
</dbReference>
<dbReference type="InterPro" id="IPR001024">
    <property type="entry name" value="PLAT/LH2_dom"/>
</dbReference>
<feature type="region of interest" description="Disordered" evidence="2">
    <location>
        <begin position="198"/>
        <end position="219"/>
    </location>
</feature>
<reference evidence="5" key="1">
    <citation type="journal article" date="2024" name="Gigascience">
        <title>Chromosome-level genome of the poultry shaft louse Menopon gallinae provides insight into the host-switching and adaptive evolution of parasitic lice.</title>
        <authorList>
            <person name="Xu Y."/>
            <person name="Ma L."/>
            <person name="Liu S."/>
            <person name="Liang Y."/>
            <person name="Liu Q."/>
            <person name="He Z."/>
            <person name="Tian L."/>
            <person name="Duan Y."/>
            <person name="Cai W."/>
            <person name="Li H."/>
            <person name="Song F."/>
        </authorList>
    </citation>
    <scope>NUCLEOTIDE SEQUENCE</scope>
    <source>
        <strain evidence="5">Cailab_2023a</strain>
    </source>
</reference>
<feature type="domain" description="PLAT" evidence="3">
    <location>
        <begin position="81"/>
        <end position="189"/>
    </location>
</feature>
<name>A0AAW2H722_9NEOP</name>
<dbReference type="InterPro" id="IPR047278">
    <property type="entry name" value="DEN5A/B"/>
</dbReference>
<dbReference type="SUPFAM" id="SSF140741">
    <property type="entry name" value="RUN domain-like"/>
    <property type="match status" value="2"/>
</dbReference>
<dbReference type="PANTHER" id="PTHR46070:SF1">
    <property type="entry name" value="PINSTRIPE, ISOFORM A"/>
    <property type="match status" value="1"/>
</dbReference>
<dbReference type="SUPFAM" id="SSF49723">
    <property type="entry name" value="Lipase/lipooxygenase domain (PLAT/LH2 domain)"/>
    <property type="match status" value="1"/>
</dbReference>
<accession>A0AAW2H722</accession>
<protein>
    <recommendedName>
        <fullName evidence="6">RUN domain-containing protein</fullName>
    </recommendedName>
</protein>